<reference evidence="1" key="1">
    <citation type="submission" date="2014-09" db="EMBL/GenBank/DDBJ databases">
        <authorList>
            <person name="Magalhaes I.L.F."/>
            <person name="Oliveira U."/>
            <person name="Santos F.R."/>
            <person name="Vidigal T.H.D.A."/>
            <person name="Brescovit A.D."/>
            <person name="Santos A.J."/>
        </authorList>
    </citation>
    <scope>NUCLEOTIDE SEQUENCE</scope>
    <source>
        <tissue evidence="1">Shoot tissue taken approximately 20 cm above the soil surface</tissue>
    </source>
</reference>
<reference evidence="1" key="2">
    <citation type="journal article" date="2015" name="Data Brief">
        <title>Shoot transcriptome of the giant reed, Arundo donax.</title>
        <authorList>
            <person name="Barrero R.A."/>
            <person name="Guerrero F.D."/>
            <person name="Moolhuijzen P."/>
            <person name="Goolsby J.A."/>
            <person name="Tidwell J."/>
            <person name="Bellgard S.E."/>
            <person name="Bellgard M.I."/>
        </authorList>
    </citation>
    <scope>NUCLEOTIDE SEQUENCE</scope>
    <source>
        <tissue evidence="1">Shoot tissue taken approximately 20 cm above the soil surface</tissue>
    </source>
</reference>
<dbReference type="AlphaFoldDB" id="A0A0A9CD72"/>
<dbReference type="EMBL" id="GBRH01228448">
    <property type="protein sequence ID" value="JAD69447.1"/>
    <property type="molecule type" value="Transcribed_RNA"/>
</dbReference>
<evidence type="ECO:0000313" key="1">
    <source>
        <dbReference type="EMBL" id="JAD69447.1"/>
    </source>
</evidence>
<protein>
    <submittedName>
        <fullName evidence="1">Uncharacterized protein</fullName>
    </submittedName>
</protein>
<proteinExistence type="predicted"/>
<name>A0A0A9CD72_ARUDO</name>
<accession>A0A0A9CD72</accession>
<sequence>MGNCSGWTVCLGILPGERTVPKGANLLWTRAHTTYLQVQL</sequence>
<organism evidence="1">
    <name type="scientific">Arundo donax</name>
    <name type="common">Giant reed</name>
    <name type="synonym">Donax arundinaceus</name>
    <dbReference type="NCBI Taxonomy" id="35708"/>
    <lineage>
        <taxon>Eukaryota</taxon>
        <taxon>Viridiplantae</taxon>
        <taxon>Streptophyta</taxon>
        <taxon>Embryophyta</taxon>
        <taxon>Tracheophyta</taxon>
        <taxon>Spermatophyta</taxon>
        <taxon>Magnoliopsida</taxon>
        <taxon>Liliopsida</taxon>
        <taxon>Poales</taxon>
        <taxon>Poaceae</taxon>
        <taxon>PACMAD clade</taxon>
        <taxon>Arundinoideae</taxon>
        <taxon>Arundineae</taxon>
        <taxon>Arundo</taxon>
    </lineage>
</organism>